<accession>R7W7W8</accession>
<feature type="domain" description="Hikeshi-like C-terminal" evidence="1">
    <location>
        <begin position="183"/>
        <end position="233"/>
    </location>
</feature>
<name>R7W7W8_AEGTA</name>
<dbReference type="PANTHER" id="PTHR12925">
    <property type="entry name" value="HIKESHI FAMILY MEMBER"/>
    <property type="match status" value="1"/>
</dbReference>
<dbReference type="EnsemblPlants" id="EMT18032">
    <property type="protein sequence ID" value="EMT18032"/>
    <property type="gene ID" value="F775_22021"/>
</dbReference>
<dbReference type="GO" id="GO:0006606">
    <property type="term" value="P:protein import into nucleus"/>
    <property type="evidence" value="ECO:0007669"/>
    <property type="project" value="TreeGrafter"/>
</dbReference>
<dbReference type="InterPro" id="IPR048364">
    <property type="entry name" value="Hikeshi-like_C"/>
</dbReference>
<dbReference type="GO" id="GO:0005634">
    <property type="term" value="C:nucleus"/>
    <property type="evidence" value="ECO:0007669"/>
    <property type="project" value="TreeGrafter"/>
</dbReference>
<organism evidence="2">
    <name type="scientific">Aegilops tauschii</name>
    <name type="common">Tausch's goatgrass</name>
    <name type="synonym">Aegilops squarrosa</name>
    <dbReference type="NCBI Taxonomy" id="37682"/>
    <lineage>
        <taxon>Eukaryota</taxon>
        <taxon>Viridiplantae</taxon>
        <taxon>Streptophyta</taxon>
        <taxon>Embryophyta</taxon>
        <taxon>Tracheophyta</taxon>
        <taxon>Spermatophyta</taxon>
        <taxon>Magnoliopsida</taxon>
        <taxon>Liliopsida</taxon>
        <taxon>Poales</taxon>
        <taxon>Poaceae</taxon>
        <taxon>BOP clade</taxon>
        <taxon>Pooideae</taxon>
        <taxon>Triticodae</taxon>
        <taxon>Triticeae</taxon>
        <taxon>Triticinae</taxon>
        <taxon>Aegilops</taxon>
    </lineage>
</organism>
<dbReference type="GO" id="GO:0061608">
    <property type="term" value="F:nuclear import signal receptor activity"/>
    <property type="evidence" value="ECO:0007669"/>
    <property type="project" value="TreeGrafter"/>
</dbReference>
<sequence length="237" mass="25710">MGKREWTPTGGSTLPEWCHDKIGTGCNKKDTRAIIILVMWALWKHRNSIVFDGQHSRETMLPASDLYPDRASPGGGAPHATGLAASISPTHTPPPAMFGVVFPDHTFPLDATAFAQVAPASWLLDLSTLSLPSAPRSAVVFLLPPAAAALPPGKAVAVYYQAVAGERDAAALPSPPDEQRAERVALRVGENLFNFMQSFCAADGGKLVVPTDILDRWFRKFQERAKKDPTYLKSFDF</sequence>
<dbReference type="AlphaFoldDB" id="R7W7W8"/>
<dbReference type="InterPro" id="IPR031318">
    <property type="entry name" value="OPI10"/>
</dbReference>
<dbReference type="Pfam" id="PF21057">
    <property type="entry name" value="Hikeshi-like_C"/>
    <property type="match status" value="1"/>
</dbReference>
<evidence type="ECO:0000259" key="1">
    <source>
        <dbReference type="Pfam" id="PF21057"/>
    </source>
</evidence>
<reference evidence="2" key="1">
    <citation type="submission" date="2015-06" db="UniProtKB">
        <authorList>
            <consortium name="EnsemblPlants"/>
        </authorList>
    </citation>
    <scope>IDENTIFICATION</scope>
</reference>
<dbReference type="PANTHER" id="PTHR12925:SF0">
    <property type="entry name" value="PROTEIN HIKESHI"/>
    <property type="match status" value="1"/>
</dbReference>
<dbReference type="GO" id="GO:0005829">
    <property type="term" value="C:cytosol"/>
    <property type="evidence" value="ECO:0007669"/>
    <property type="project" value="TreeGrafter"/>
</dbReference>
<proteinExistence type="predicted"/>
<evidence type="ECO:0000313" key="2">
    <source>
        <dbReference type="EnsemblPlants" id="EMT18032"/>
    </source>
</evidence>
<protein>
    <recommendedName>
        <fullName evidence="1">Hikeshi-like C-terminal domain-containing protein</fullName>
    </recommendedName>
</protein>